<feature type="compositionally biased region" description="Basic and acidic residues" evidence="1">
    <location>
        <begin position="11"/>
        <end position="40"/>
    </location>
</feature>
<protein>
    <submittedName>
        <fullName evidence="2">Uncharacterized protein</fullName>
    </submittedName>
</protein>
<organism evidence="2 3">
    <name type="scientific">Pleurodeles waltl</name>
    <name type="common">Iberian ribbed newt</name>
    <dbReference type="NCBI Taxonomy" id="8319"/>
    <lineage>
        <taxon>Eukaryota</taxon>
        <taxon>Metazoa</taxon>
        <taxon>Chordata</taxon>
        <taxon>Craniata</taxon>
        <taxon>Vertebrata</taxon>
        <taxon>Euteleostomi</taxon>
        <taxon>Amphibia</taxon>
        <taxon>Batrachia</taxon>
        <taxon>Caudata</taxon>
        <taxon>Salamandroidea</taxon>
        <taxon>Salamandridae</taxon>
        <taxon>Pleurodelinae</taxon>
        <taxon>Pleurodeles</taxon>
    </lineage>
</organism>
<name>A0AAV7U9A0_PLEWA</name>
<evidence type="ECO:0000256" key="1">
    <source>
        <dbReference type="SAM" id="MobiDB-lite"/>
    </source>
</evidence>
<accession>A0AAV7U9A0</accession>
<evidence type="ECO:0000313" key="3">
    <source>
        <dbReference type="Proteomes" id="UP001066276"/>
    </source>
</evidence>
<keyword evidence="3" id="KW-1185">Reference proteome</keyword>
<feature type="region of interest" description="Disordered" evidence="1">
    <location>
        <begin position="79"/>
        <end position="106"/>
    </location>
</feature>
<evidence type="ECO:0000313" key="2">
    <source>
        <dbReference type="EMBL" id="KAJ1185502.1"/>
    </source>
</evidence>
<dbReference type="EMBL" id="JANPWB010000005">
    <property type="protein sequence ID" value="KAJ1185502.1"/>
    <property type="molecule type" value="Genomic_DNA"/>
</dbReference>
<proteinExistence type="predicted"/>
<comment type="caution">
    <text evidence="2">The sequence shown here is derived from an EMBL/GenBank/DDBJ whole genome shotgun (WGS) entry which is preliminary data.</text>
</comment>
<feature type="non-terminal residue" evidence="2">
    <location>
        <position position="1"/>
    </location>
</feature>
<gene>
    <name evidence="2" type="ORF">NDU88_002294</name>
</gene>
<sequence length="106" mass="11971">AQEDSTQEGGVKGDPRRHSQREQRQHPKESQNEPTQHYRTDPMPQENHAKDFALEEGVLGGWRCQQALSAARDVGVLSYMGRQRLTSTKVGQLAGRTKRITPDHQP</sequence>
<reference evidence="2" key="1">
    <citation type="journal article" date="2022" name="bioRxiv">
        <title>Sequencing and chromosome-scale assembly of the giantPleurodeles waltlgenome.</title>
        <authorList>
            <person name="Brown T."/>
            <person name="Elewa A."/>
            <person name="Iarovenko S."/>
            <person name="Subramanian E."/>
            <person name="Araus A.J."/>
            <person name="Petzold A."/>
            <person name="Susuki M."/>
            <person name="Suzuki K.-i.T."/>
            <person name="Hayashi T."/>
            <person name="Toyoda A."/>
            <person name="Oliveira C."/>
            <person name="Osipova E."/>
            <person name="Leigh N.D."/>
            <person name="Simon A."/>
            <person name="Yun M.H."/>
        </authorList>
    </citation>
    <scope>NUCLEOTIDE SEQUENCE</scope>
    <source>
        <strain evidence="2">20211129_DDA</strain>
        <tissue evidence="2">Liver</tissue>
    </source>
</reference>
<dbReference type="Proteomes" id="UP001066276">
    <property type="component" value="Chromosome 3_1"/>
</dbReference>
<dbReference type="AlphaFoldDB" id="A0AAV7U9A0"/>
<feature type="region of interest" description="Disordered" evidence="1">
    <location>
        <begin position="1"/>
        <end position="52"/>
    </location>
</feature>